<dbReference type="HOGENOM" id="CLU_026673_16_1_1"/>
<dbReference type="SUPFAM" id="SSF51735">
    <property type="entry name" value="NAD(P)-binding Rossmann-fold domains"/>
    <property type="match status" value="1"/>
</dbReference>
<evidence type="ECO:0000259" key="1">
    <source>
        <dbReference type="SMART" id="SM00829"/>
    </source>
</evidence>
<dbReference type="OMA" id="GPKFEAK"/>
<dbReference type="Pfam" id="PF00107">
    <property type="entry name" value="ADH_zinc_N"/>
    <property type="match status" value="1"/>
</dbReference>
<dbReference type="EMBL" id="JH668228">
    <property type="protein sequence ID" value="EIM22491.1"/>
    <property type="molecule type" value="Genomic_DNA"/>
</dbReference>
<dbReference type="KEGG" id="wse:WALSEDRAFT_37348"/>
<dbReference type="InterPro" id="IPR013149">
    <property type="entry name" value="ADH-like_C"/>
</dbReference>
<dbReference type="PANTHER" id="PTHR45348">
    <property type="entry name" value="HYPOTHETICAL OXIDOREDUCTASE (EUROFUNG)"/>
    <property type="match status" value="1"/>
</dbReference>
<dbReference type="SUPFAM" id="SSF50129">
    <property type="entry name" value="GroES-like"/>
    <property type="match status" value="1"/>
</dbReference>
<dbReference type="STRING" id="671144.I4YEU9"/>
<evidence type="ECO:0000313" key="3">
    <source>
        <dbReference type="Proteomes" id="UP000005242"/>
    </source>
</evidence>
<dbReference type="FunCoup" id="I4YEU9">
    <property type="interactions" value="9"/>
</dbReference>
<dbReference type="CDD" id="cd08249">
    <property type="entry name" value="enoyl_reductase_like"/>
    <property type="match status" value="1"/>
</dbReference>
<dbReference type="SMART" id="SM00829">
    <property type="entry name" value="PKS_ER"/>
    <property type="match status" value="1"/>
</dbReference>
<proteinExistence type="predicted"/>
<protein>
    <submittedName>
        <fullName evidence="2">GroES-like protein</fullName>
    </submittedName>
</protein>
<dbReference type="InterPro" id="IPR047122">
    <property type="entry name" value="Trans-enoyl_RdTase-like"/>
</dbReference>
<evidence type="ECO:0000313" key="2">
    <source>
        <dbReference type="EMBL" id="EIM22491.1"/>
    </source>
</evidence>
<dbReference type="InterPro" id="IPR036291">
    <property type="entry name" value="NAD(P)-bd_dom_sf"/>
</dbReference>
<accession>I4YEU9</accession>
<dbReference type="Proteomes" id="UP000005242">
    <property type="component" value="Unassembled WGS sequence"/>
</dbReference>
<dbReference type="Pfam" id="PF08240">
    <property type="entry name" value="ADH_N"/>
    <property type="match status" value="1"/>
</dbReference>
<dbReference type="InterPro" id="IPR011032">
    <property type="entry name" value="GroES-like_sf"/>
</dbReference>
<dbReference type="GO" id="GO:0016651">
    <property type="term" value="F:oxidoreductase activity, acting on NAD(P)H"/>
    <property type="evidence" value="ECO:0007669"/>
    <property type="project" value="InterPro"/>
</dbReference>
<dbReference type="InterPro" id="IPR013154">
    <property type="entry name" value="ADH-like_N"/>
</dbReference>
<name>I4YEU9_WALMC</name>
<keyword evidence="3" id="KW-1185">Reference proteome</keyword>
<sequence>MKGLIITGTRKAEVLEIEKPVLTGHNNVLVEVYSVAQNPPDSFSLYGSPGKPGNLLGSDFAGVVVESKSDKIKVGDRVCGMVSGNHSASQGAFAEYVAINVDMCIKIPDEMTFTNASTLGMSLYTAVQALFLKSPFALDPSHTQNILIWGASTAVGMYAVQLARKSGVNVVATTSSKNSDLVKSLGANLLFDYADVDVVDKIKQATNDNVTFALDCVGYPDSLHKSIISVSDTKPAIVHTLLPPQKDFPLNKTNAQVKFSLIHSVFAEDLSWANYIFNPPITQTEMDEEQEKAAKFFNYDKGTLYEPISNNEIKTTPIFATSRGLDNILPWLLKMERGEIRGGKVIHVLKD</sequence>
<organism evidence="2 3">
    <name type="scientific">Wallemia mellicola (strain ATCC MYA-4683 / CBS 633.66)</name>
    <name type="common">Wallemia sebi (CBS 633.66)</name>
    <dbReference type="NCBI Taxonomy" id="671144"/>
    <lineage>
        <taxon>Eukaryota</taxon>
        <taxon>Fungi</taxon>
        <taxon>Dikarya</taxon>
        <taxon>Basidiomycota</taxon>
        <taxon>Wallemiomycotina</taxon>
        <taxon>Wallemiomycetes</taxon>
        <taxon>Wallemiales</taxon>
        <taxon>Wallemiaceae</taxon>
        <taxon>Wallemia</taxon>
    </lineage>
</organism>
<gene>
    <name evidence="2" type="ORF">WALSEDRAFT_37348</name>
</gene>
<feature type="domain" description="Enoyl reductase (ER)" evidence="1">
    <location>
        <begin position="8"/>
        <end position="304"/>
    </location>
</feature>
<dbReference type="RefSeq" id="XP_006957731.1">
    <property type="nucleotide sequence ID" value="XM_006957669.1"/>
</dbReference>
<dbReference type="InterPro" id="IPR020843">
    <property type="entry name" value="ER"/>
</dbReference>
<dbReference type="Gene3D" id="3.90.180.10">
    <property type="entry name" value="Medium-chain alcohol dehydrogenases, catalytic domain"/>
    <property type="match status" value="1"/>
</dbReference>
<dbReference type="AlphaFoldDB" id="I4YEU9"/>
<dbReference type="Gene3D" id="3.40.50.720">
    <property type="entry name" value="NAD(P)-binding Rossmann-like Domain"/>
    <property type="match status" value="1"/>
</dbReference>
<dbReference type="GeneID" id="18472009"/>
<dbReference type="OrthoDB" id="10257049at2759"/>
<dbReference type="InParanoid" id="I4YEU9"/>
<reference evidence="2 3" key="1">
    <citation type="journal article" date="2012" name="Fungal Genet. Biol.">
        <title>The genome of the xerotolerant mold Wallemia sebi reveals adaptations to osmotic stress and suggests cryptic sexual reproduction.</title>
        <authorList>
            <person name="Padamsee M."/>
            <person name="Kumar T.K.A."/>
            <person name="Riley R."/>
            <person name="Binder M."/>
            <person name="Boyd A."/>
            <person name="Calvo A.M."/>
            <person name="Furukawa K."/>
            <person name="Hesse C."/>
            <person name="Hohmann S."/>
            <person name="James T.Y."/>
            <person name="LaButti K."/>
            <person name="Lapidus A."/>
            <person name="Lindquist E."/>
            <person name="Lucas S."/>
            <person name="Miller K."/>
            <person name="Shantappa S."/>
            <person name="Grigoriev I.V."/>
            <person name="Hibbett D.S."/>
            <person name="McLaughlin D.J."/>
            <person name="Spatafora J.W."/>
            <person name="Aime M.C."/>
        </authorList>
    </citation>
    <scope>NUCLEOTIDE SEQUENCE [LARGE SCALE GENOMIC DNA]</scope>
    <source>
        <strain evidence="3">ATCC MYA-4683 / CBS 633.66</strain>
    </source>
</reference>
<dbReference type="PANTHER" id="PTHR45348:SF2">
    <property type="entry name" value="ZINC-TYPE ALCOHOL DEHYDROGENASE-LIKE PROTEIN C2E1P3.01"/>
    <property type="match status" value="1"/>
</dbReference>
<dbReference type="eggNOG" id="KOG1198">
    <property type="taxonomic scope" value="Eukaryota"/>
</dbReference>